<name>A0A5C3EWF1_9BASI</name>
<gene>
    <name evidence="3" type="ORF">PSFLO_01248</name>
</gene>
<protein>
    <submittedName>
        <fullName evidence="3">Uncharacterized protein</fullName>
    </submittedName>
</protein>
<accession>A0A5C3EWF1</accession>
<dbReference type="Proteomes" id="UP000323386">
    <property type="component" value="Unassembled WGS sequence"/>
</dbReference>
<keyword evidence="4" id="KW-1185">Reference proteome</keyword>
<feature type="region of interest" description="Disordered" evidence="1">
    <location>
        <begin position="183"/>
        <end position="327"/>
    </location>
</feature>
<sequence length="350" mass="37089">MSSLLRSAQSLFDSPVLRSSRSLLESTLFRSAEPTPSRTAAALDLLFGPPVPYFVSIFSQACRLIAVAIVLPIFFVGLLDFAGYAVFRTLGLHRQRVRVKRPRDSTGPPQRFVKRQPRQYQSDRGRPTDNSNVPSIVKAPLLSPGTYDAETLLRHRARSLSAASEDFDREYINSGGYFARVGVKKGRGASGDDDADDLLSPSEGEEGGGAAYPQSLRVPGIGVDGALGFMDTDGESGTESGRNSPVRRFASLERPSPARRRGLSGGLKFTKVTDDDEQSRMQSLTPQSPATGAAAATNKPTTKAASETSEAGGTESMGGSWIGIETGDDPAAVVDAAAAAAADLEPTSSF</sequence>
<organism evidence="3 4">
    <name type="scientific">Pseudozyma flocculosa</name>
    <dbReference type="NCBI Taxonomy" id="84751"/>
    <lineage>
        <taxon>Eukaryota</taxon>
        <taxon>Fungi</taxon>
        <taxon>Dikarya</taxon>
        <taxon>Basidiomycota</taxon>
        <taxon>Ustilaginomycotina</taxon>
        <taxon>Ustilaginomycetes</taxon>
        <taxon>Ustilaginales</taxon>
        <taxon>Ustilaginaceae</taxon>
        <taxon>Pseudozyma</taxon>
    </lineage>
</organism>
<feature type="compositionally biased region" description="Low complexity" evidence="1">
    <location>
        <begin position="289"/>
        <end position="305"/>
    </location>
</feature>
<evidence type="ECO:0000313" key="3">
    <source>
        <dbReference type="EMBL" id="SPO35777.1"/>
    </source>
</evidence>
<evidence type="ECO:0000313" key="4">
    <source>
        <dbReference type="Proteomes" id="UP000323386"/>
    </source>
</evidence>
<keyword evidence="2" id="KW-1133">Transmembrane helix</keyword>
<proteinExistence type="predicted"/>
<dbReference type="EMBL" id="OOIP01000003">
    <property type="protein sequence ID" value="SPO35777.1"/>
    <property type="molecule type" value="Genomic_DNA"/>
</dbReference>
<evidence type="ECO:0000256" key="2">
    <source>
        <dbReference type="SAM" id="Phobius"/>
    </source>
</evidence>
<evidence type="ECO:0000256" key="1">
    <source>
        <dbReference type="SAM" id="MobiDB-lite"/>
    </source>
</evidence>
<reference evidence="3 4" key="1">
    <citation type="submission" date="2018-03" db="EMBL/GenBank/DDBJ databases">
        <authorList>
            <person name="Guldener U."/>
        </authorList>
    </citation>
    <scope>NUCLEOTIDE SEQUENCE [LARGE SCALE GENOMIC DNA]</scope>
    <source>
        <strain evidence="3 4">DAOM196992</strain>
    </source>
</reference>
<keyword evidence="2" id="KW-0472">Membrane</keyword>
<feature type="transmembrane region" description="Helical" evidence="2">
    <location>
        <begin position="64"/>
        <end position="87"/>
    </location>
</feature>
<keyword evidence="2" id="KW-0812">Transmembrane</keyword>
<dbReference type="AlphaFoldDB" id="A0A5C3EWF1"/>
<feature type="region of interest" description="Disordered" evidence="1">
    <location>
        <begin position="97"/>
        <end position="139"/>
    </location>
</feature>
<dbReference type="OrthoDB" id="3362926at2759"/>